<dbReference type="Proteomes" id="UP000034406">
    <property type="component" value="Unassembled WGS sequence"/>
</dbReference>
<evidence type="ECO:0000313" key="3">
    <source>
        <dbReference type="Proteomes" id="UP000034406"/>
    </source>
</evidence>
<proteinExistence type="predicted"/>
<dbReference type="EMBL" id="LBUT01000001">
    <property type="protein sequence ID" value="KKQ71672.1"/>
    <property type="molecule type" value="Genomic_DNA"/>
</dbReference>
<keyword evidence="1" id="KW-0472">Membrane</keyword>
<accession>A0A0G0JYU3</accession>
<protein>
    <submittedName>
        <fullName evidence="2">Uncharacterized protein</fullName>
    </submittedName>
</protein>
<gene>
    <name evidence="2" type="ORF">US90_C0001G0002</name>
</gene>
<feature type="transmembrane region" description="Helical" evidence="1">
    <location>
        <begin position="102"/>
        <end position="118"/>
    </location>
</feature>
<comment type="caution">
    <text evidence="2">The sequence shown here is derived from an EMBL/GenBank/DDBJ whole genome shotgun (WGS) entry which is preliminary data.</text>
</comment>
<feature type="transmembrane region" description="Helical" evidence="1">
    <location>
        <begin position="7"/>
        <end position="26"/>
    </location>
</feature>
<evidence type="ECO:0000313" key="2">
    <source>
        <dbReference type="EMBL" id="KKQ71672.1"/>
    </source>
</evidence>
<keyword evidence="1" id="KW-0812">Transmembrane</keyword>
<reference evidence="2 3" key="1">
    <citation type="journal article" date="2015" name="Nature">
        <title>rRNA introns, odd ribosomes, and small enigmatic genomes across a large radiation of phyla.</title>
        <authorList>
            <person name="Brown C.T."/>
            <person name="Hug L.A."/>
            <person name="Thomas B.C."/>
            <person name="Sharon I."/>
            <person name="Castelle C.J."/>
            <person name="Singh A."/>
            <person name="Wilkins M.J."/>
            <person name="Williams K.H."/>
            <person name="Banfield J.F."/>
        </authorList>
    </citation>
    <scope>NUCLEOTIDE SEQUENCE [LARGE SCALE GENOMIC DNA]</scope>
</reference>
<organism evidence="2 3">
    <name type="scientific">Candidatus Shapirobacteria bacterium GW2011_GWE2_38_30</name>
    <dbReference type="NCBI Taxonomy" id="1618490"/>
    <lineage>
        <taxon>Bacteria</taxon>
        <taxon>Candidatus Shapironibacteriota</taxon>
    </lineage>
</organism>
<dbReference type="AlphaFoldDB" id="A0A0G0JYU3"/>
<feature type="transmembrane region" description="Helical" evidence="1">
    <location>
        <begin position="77"/>
        <end position="96"/>
    </location>
</feature>
<name>A0A0G0JYU3_9BACT</name>
<dbReference type="STRING" id="1618490.US90_C0001G0002"/>
<feature type="transmembrane region" description="Helical" evidence="1">
    <location>
        <begin position="46"/>
        <end position="70"/>
    </location>
</feature>
<evidence type="ECO:0000256" key="1">
    <source>
        <dbReference type="SAM" id="Phobius"/>
    </source>
</evidence>
<keyword evidence="1" id="KW-1133">Transmembrane helix</keyword>
<sequence>MTIPIIFCLFAPFPLWLIETLIPYPHLVEELFKFFLVKFTPSKNSWIFPLLLGITFSLSETVLYLVNFFALGNFSDLPLRLVTTTLLHVSLFYLQYYTRKTSASYLTLILAILIHYFYNSLFA</sequence>